<dbReference type="AlphaFoldDB" id="A0A975G3D7"/>
<proteinExistence type="predicted"/>
<evidence type="ECO:0000313" key="1">
    <source>
        <dbReference type="EMBL" id="QUD90145.1"/>
    </source>
</evidence>
<evidence type="ECO:0000313" key="2">
    <source>
        <dbReference type="Proteomes" id="UP000676409"/>
    </source>
</evidence>
<organism evidence="1 2">
    <name type="scientific">Phenylobacterium montanum</name>
    <dbReference type="NCBI Taxonomy" id="2823693"/>
    <lineage>
        <taxon>Bacteria</taxon>
        <taxon>Pseudomonadati</taxon>
        <taxon>Pseudomonadota</taxon>
        <taxon>Alphaproteobacteria</taxon>
        <taxon>Caulobacterales</taxon>
        <taxon>Caulobacteraceae</taxon>
        <taxon>Phenylobacterium</taxon>
    </lineage>
</organism>
<protein>
    <submittedName>
        <fullName evidence="1">Entry exclusion protein TrbK-alt</fullName>
    </submittedName>
</protein>
<dbReference type="Pfam" id="PF20084">
    <property type="entry name" value="TrbK"/>
    <property type="match status" value="1"/>
</dbReference>
<sequence length="108" mass="11445">MRRRFRRGPFLNLPRVAVAAGALIVAAAAAVVAAGGLHPSRPASPLIMQPASAPLAPEERRLARCQRLGEAGAHDAECLRIWAEMRERFLGGADVRRVAPSLSAAGED</sequence>
<dbReference type="EMBL" id="CP073078">
    <property type="protein sequence ID" value="QUD90145.1"/>
    <property type="molecule type" value="Genomic_DNA"/>
</dbReference>
<name>A0A975G3D7_9CAUL</name>
<accession>A0A975G3D7</accession>
<keyword evidence="2" id="KW-1185">Reference proteome</keyword>
<dbReference type="InterPro" id="IPR027587">
    <property type="entry name" value="TrbK"/>
</dbReference>
<dbReference type="KEGG" id="caul:KCG34_09890"/>
<dbReference type="NCBIfam" id="TIGR04360">
    <property type="entry name" value="other_trbK"/>
    <property type="match status" value="1"/>
</dbReference>
<dbReference type="RefSeq" id="WP_211940196.1">
    <property type="nucleotide sequence ID" value="NZ_CP073078.1"/>
</dbReference>
<dbReference type="Proteomes" id="UP000676409">
    <property type="component" value="Chromosome"/>
</dbReference>
<reference evidence="1" key="1">
    <citation type="submission" date="2021-04" db="EMBL/GenBank/DDBJ databases">
        <title>The complete genome sequence of Caulobacter sp. S6.</title>
        <authorList>
            <person name="Tang Y."/>
            <person name="Ouyang W."/>
            <person name="Liu Q."/>
            <person name="Huang B."/>
            <person name="Guo Z."/>
            <person name="Lei P."/>
        </authorList>
    </citation>
    <scope>NUCLEOTIDE SEQUENCE</scope>
    <source>
        <strain evidence="1">S6</strain>
    </source>
</reference>
<gene>
    <name evidence="1" type="primary">trbK-alt</name>
    <name evidence="1" type="ORF">KCG34_09890</name>
</gene>